<name>A0A381ZTY3_9ZZZZ</name>
<protein>
    <submittedName>
        <fullName evidence="4">Uncharacterized protein</fullName>
    </submittedName>
</protein>
<sequence length="97" mass="10770">MAKAPTHEIDLEELALDSNDLTFDVALEKLEELAAHLEEADIPLEQALGVYESAVHLFAYCRQRLDGMEQRIEQLSETLDGTLTVESIPTALDDENG</sequence>
<dbReference type="Gene3D" id="1.10.287.1040">
    <property type="entry name" value="Exonuclease VII, small subunit"/>
    <property type="match status" value="1"/>
</dbReference>
<evidence type="ECO:0000313" key="4">
    <source>
        <dbReference type="EMBL" id="SVA92765.1"/>
    </source>
</evidence>
<accession>A0A381ZTY3</accession>
<evidence type="ECO:0000256" key="2">
    <source>
        <dbReference type="ARBA" id="ARBA00022722"/>
    </source>
</evidence>
<dbReference type="NCBIfam" id="TIGR01280">
    <property type="entry name" value="xseB"/>
    <property type="match status" value="1"/>
</dbReference>
<dbReference type="Pfam" id="PF02609">
    <property type="entry name" value="Exonuc_VII_S"/>
    <property type="match status" value="1"/>
</dbReference>
<dbReference type="HAMAP" id="MF_00337">
    <property type="entry name" value="Exonuc_7_S"/>
    <property type="match status" value="1"/>
</dbReference>
<keyword evidence="2" id="KW-0540">Nuclease</keyword>
<keyword evidence="3" id="KW-0378">Hydrolase</keyword>
<reference evidence="4" key="1">
    <citation type="submission" date="2018-05" db="EMBL/GenBank/DDBJ databases">
        <authorList>
            <person name="Lanie J.A."/>
            <person name="Ng W.-L."/>
            <person name="Kazmierczak K.M."/>
            <person name="Andrzejewski T.M."/>
            <person name="Davidsen T.M."/>
            <person name="Wayne K.J."/>
            <person name="Tettelin H."/>
            <person name="Glass J.I."/>
            <person name="Rusch D."/>
            <person name="Podicherti R."/>
            <person name="Tsui H.-C.T."/>
            <person name="Winkler M.E."/>
        </authorList>
    </citation>
    <scope>NUCLEOTIDE SEQUENCE</scope>
</reference>
<evidence type="ECO:0000256" key="1">
    <source>
        <dbReference type="ARBA" id="ARBA00022490"/>
    </source>
</evidence>
<dbReference type="PANTHER" id="PTHR34137:SF1">
    <property type="entry name" value="EXODEOXYRIBONUCLEASE 7 SMALL SUBUNIT"/>
    <property type="match status" value="1"/>
</dbReference>
<dbReference type="GO" id="GO:0008855">
    <property type="term" value="F:exodeoxyribonuclease VII activity"/>
    <property type="evidence" value="ECO:0007669"/>
    <property type="project" value="InterPro"/>
</dbReference>
<evidence type="ECO:0000256" key="3">
    <source>
        <dbReference type="ARBA" id="ARBA00022801"/>
    </source>
</evidence>
<dbReference type="SUPFAM" id="SSF116842">
    <property type="entry name" value="XseB-like"/>
    <property type="match status" value="1"/>
</dbReference>
<dbReference type="InterPro" id="IPR003761">
    <property type="entry name" value="Exonuc_VII_S"/>
</dbReference>
<keyword evidence="1" id="KW-0963">Cytoplasm</keyword>
<dbReference type="EMBL" id="UINC01022669">
    <property type="protein sequence ID" value="SVA92765.1"/>
    <property type="molecule type" value="Genomic_DNA"/>
</dbReference>
<dbReference type="GO" id="GO:0006308">
    <property type="term" value="P:DNA catabolic process"/>
    <property type="evidence" value="ECO:0007669"/>
    <property type="project" value="InterPro"/>
</dbReference>
<dbReference type="PANTHER" id="PTHR34137">
    <property type="entry name" value="EXODEOXYRIBONUCLEASE 7 SMALL SUBUNIT"/>
    <property type="match status" value="1"/>
</dbReference>
<dbReference type="InterPro" id="IPR037004">
    <property type="entry name" value="Exonuc_VII_ssu_sf"/>
</dbReference>
<gene>
    <name evidence="4" type="ORF">METZ01_LOCUS145619</name>
</gene>
<proteinExistence type="inferred from homology"/>
<dbReference type="GO" id="GO:0009318">
    <property type="term" value="C:exodeoxyribonuclease VII complex"/>
    <property type="evidence" value="ECO:0007669"/>
    <property type="project" value="InterPro"/>
</dbReference>
<dbReference type="AlphaFoldDB" id="A0A381ZTY3"/>
<organism evidence="4">
    <name type="scientific">marine metagenome</name>
    <dbReference type="NCBI Taxonomy" id="408172"/>
    <lineage>
        <taxon>unclassified sequences</taxon>
        <taxon>metagenomes</taxon>
        <taxon>ecological metagenomes</taxon>
    </lineage>
</organism>
<dbReference type="GO" id="GO:0005829">
    <property type="term" value="C:cytosol"/>
    <property type="evidence" value="ECO:0007669"/>
    <property type="project" value="TreeGrafter"/>
</dbReference>